<reference evidence="2" key="1">
    <citation type="journal article" date="2020" name="Nature">
        <title>Giant virus diversity and host interactions through global metagenomics.</title>
        <authorList>
            <person name="Schulz F."/>
            <person name="Roux S."/>
            <person name="Paez-Espino D."/>
            <person name="Jungbluth S."/>
            <person name="Walsh D.A."/>
            <person name="Denef V.J."/>
            <person name="McMahon K.D."/>
            <person name="Konstantinidis K.T."/>
            <person name="Eloe-Fadrosh E.A."/>
            <person name="Kyrpides N.C."/>
            <person name="Woyke T."/>
        </authorList>
    </citation>
    <scope>NUCLEOTIDE SEQUENCE</scope>
    <source>
        <strain evidence="2">GVMAG-M-3300023174-176</strain>
    </source>
</reference>
<sequence>MSGSSNPDEYSWISPKKKVEPEPINRSKSLDAYRQPRVTMYTNPLEQMALKLYQSDRKSAVGLDKLKGGASYVRLNYSNPFASRIPEYLGKLQDNWRREDPFYYFYNEYIPIYYNLLINALDRNRKSLPYSESKDSEQSIYMEMKGPWYEDMEGGSQQWGRYVFIPVPSKAEIDKLVSENSSNITEAQKIENIIEAYFQKQPGKEEYDIIKGMIKNKIEAGATKSEVNSILISLPPQNQNSIKRSSKYINLKNYVPEKSIPVTTKFSIQGGKRKTRKTRKHRKTRKSKTRKH</sequence>
<name>A0A6C0DG15_9ZZZZ</name>
<dbReference type="AlphaFoldDB" id="A0A6C0DG15"/>
<feature type="compositionally biased region" description="Basic residues" evidence="1">
    <location>
        <begin position="271"/>
        <end position="292"/>
    </location>
</feature>
<feature type="compositionally biased region" description="Basic and acidic residues" evidence="1">
    <location>
        <begin position="17"/>
        <end position="28"/>
    </location>
</feature>
<dbReference type="EMBL" id="MN739613">
    <property type="protein sequence ID" value="QHT15467.1"/>
    <property type="molecule type" value="Genomic_DNA"/>
</dbReference>
<feature type="region of interest" description="Disordered" evidence="1">
    <location>
        <begin position="265"/>
        <end position="292"/>
    </location>
</feature>
<evidence type="ECO:0000256" key="1">
    <source>
        <dbReference type="SAM" id="MobiDB-lite"/>
    </source>
</evidence>
<evidence type="ECO:0000313" key="2">
    <source>
        <dbReference type="EMBL" id="QHT15467.1"/>
    </source>
</evidence>
<accession>A0A6C0DG15</accession>
<feature type="region of interest" description="Disordered" evidence="1">
    <location>
        <begin position="1"/>
        <end position="28"/>
    </location>
</feature>
<proteinExistence type="predicted"/>
<organism evidence="2">
    <name type="scientific">viral metagenome</name>
    <dbReference type="NCBI Taxonomy" id="1070528"/>
    <lineage>
        <taxon>unclassified sequences</taxon>
        <taxon>metagenomes</taxon>
        <taxon>organismal metagenomes</taxon>
    </lineage>
</organism>
<protein>
    <submittedName>
        <fullName evidence="2">Uncharacterized protein</fullName>
    </submittedName>
</protein>